<evidence type="ECO:0000256" key="1">
    <source>
        <dbReference type="SAM" id="Phobius"/>
    </source>
</evidence>
<keyword evidence="3" id="KW-1185">Reference proteome</keyword>
<proteinExistence type="predicted"/>
<evidence type="ECO:0008006" key="4">
    <source>
        <dbReference type="Google" id="ProtNLM"/>
    </source>
</evidence>
<sequence length="71" mass="8883">MDWCLYKYRHYKYRHLVDNSFARIKHYRAISSRYDKLARNYASMLSLPLLMMWLPMHIEQKNIHWPKNNKP</sequence>
<keyword evidence="1" id="KW-0812">Transmembrane</keyword>
<feature type="transmembrane region" description="Helical" evidence="1">
    <location>
        <begin position="41"/>
        <end position="58"/>
    </location>
</feature>
<reference evidence="3" key="1">
    <citation type="journal article" date="2019" name="Int. J. Syst. Evol. Microbiol.">
        <title>The Global Catalogue of Microorganisms (GCM) 10K type strain sequencing project: providing services to taxonomists for standard genome sequencing and annotation.</title>
        <authorList>
            <consortium name="The Broad Institute Genomics Platform"/>
            <consortium name="The Broad Institute Genome Sequencing Center for Infectious Disease"/>
            <person name="Wu L."/>
            <person name="Ma J."/>
        </authorList>
    </citation>
    <scope>NUCLEOTIDE SEQUENCE [LARGE SCALE GENOMIC DNA]</scope>
    <source>
        <strain evidence="3">NBRC 103166</strain>
    </source>
</reference>
<gene>
    <name evidence="2" type="ORF">GCM10007916_28770</name>
</gene>
<name>A0ABQ6E301_9GAMM</name>
<evidence type="ECO:0000313" key="2">
    <source>
        <dbReference type="EMBL" id="GLS91807.1"/>
    </source>
</evidence>
<protein>
    <recommendedName>
        <fullName evidence="4">Transposase DDE domain-containing protein</fullName>
    </recommendedName>
</protein>
<accession>A0ABQ6E301</accession>
<keyword evidence="1" id="KW-0472">Membrane</keyword>
<dbReference type="EMBL" id="BSPQ01000015">
    <property type="protein sequence ID" value="GLS91807.1"/>
    <property type="molecule type" value="Genomic_DNA"/>
</dbReference>
<dbReference type="Proteomes" id="UP001157353">
    <property type="component" value="Unassembled WGS sequence"/>
</dbReference>
<comment type="caution">
    <text evidence="2">The sequence shown here is derived from an EMBL/GenBank/DDBJ whole genome shotgun (WGS) entry which is preliminary data.</text>
</comment>
<keyword evidence="1" id="KW-1133">Transmembrane helix</keyword>
<evidence type="ECO:0000313" key="3">
    <source>
        <dbReference type="Proteomes" id="UP001157353"/>
    </source>
</evidence>
<organism evidence="2 3">
    <name type="scientific">Psychromonas marina</name>
    <dbReference type="NCBI Taxonomy" id="88364"/>
    <lineage>
        <taxon>Bacteria</taxon>
        <taxon>Pseudomonadati</taxon>
        <taxon>Pseudomonadota</taxon>
        <taxon>Gammaproteobacteria</taxon>
        <taxon>Alteromonadales</taxon>
        <taxon>Psychromonadaceae</taxon>
        <taxon>Psychromonas</taxon>
    </lineage>
</organism>